<reference evidence="2" key="1">
    <citation type="journal article" date="2014" name="Int. J. Syst. Evol. Microbiol.">
        <title>Complete genome sequence of Corynebacterium casei LMG S-19264T (=DSM 44701T), isolated from a smear-ripened cheese.</title>
        <authorList>
            <consortium name="US DOE Joint Genome Institute (JGI-PGF)"/>
            <person name="Walter F."/>
            <person name="Albersmeier A."/>
            <person name="Kalinowski J."/>
            <person name="Ruckert C."/>
        </authorList>
    </citation>
    <scope>NUCLEOTIDE SEQUENCE</scope>
    <source>
        <strain evidence="2">JCM 3276</strain>
    </source>
</reference>
<protein>
    <recommendedName>
        <fullName evidence="1">TIR domain-containing protein</fullName>
    </recommendedName>
</protein>
<evidence type="ECO:0000259" key="1">
    <source>
        <dbReference type="Pfam" id="PF13676"/>
    </source>
</evidence>
<evidence type="ECO:0000313" key="2">
    <source>
        <dbReference type="EMBL" id="GGS23523.1"/>
    </source>
</evidence>
<dbReference type="EMBL" id="BMRB01000001">
    <property type="protein sequence ID" value="GGS23523.1"/>
    <property type="molecule type" value="Genomic_DNA"/>
</dbReference>
<dbReference type="GO" id="GO:0007165">
    <property type="term" value="P:signal transduction"/>
    <property type="evidence" value="ECO:0007669"/>
    <property type="project" value="InterPro"/>
</dbReference>
<dbReference type="Proteomes" id="UP000660680">
    <property type="component" value="Unassembled WGS sequence"/>
</dbReference>
<evidence type="ECO:0000313" key="3">
    <source>
        <dbReference type="Proteomes" id="UP000660680"/>
    </source>
</evidence>
<reference evidence="2" key="2">
    <citation type="submission" date="2020-09" db="EMBL/GenBank/DDBJ databases">
        <authorList>
            <person name="Sun Q."/>
            <person name="Ohkuma M."/>
        </authorList>
    </citation>
    <scope>NUCLEOTIDE SEQUENCE</scope>
    <source>
        <strain evidence="2">JCM 3276</strain>
    </source>
</reference>
<gene>
    <name evidence="2" type="ORF">GCM10010171_15760</name>
</gene>
<dbReference type="AlphaFoldDB" id="A0A918L9W7"/>
<dbReference type="InterPro" id="IPR035897">
    <property type="entry name" value="Toll_tir_struct_dom_sf"/>
</dbReference>
<organism evidence="2 3">
    <name type="scientific">Actinokineospora fastidiosa</name>
    <dbReference type="NCBI Taxonomy" id="1816"/>
    <lineage>
        <taxon>Bacteria</taxon>
        <taxon>Bacillati</taxon>
        <taxon>Actinomycetota</taxon>
        <taxon>Actinomycetes</taxon>
        <taxon>Pseudonocardiales</taxon>
        <taxon>Pseudonocardiaceae</taxon>
        <taxon>Actinokineospora</taxon>
    </lineage>
</organism>
<proteinExistence type="predicted"/>
<sequence>MLSPVMNDMSTPITVFLSYAQIDDEGLGFVKAFRKDLEFYCFADHGRRIEVFYDRASLGWGDEWRTGISTAIEGALVFLPLVTLTYFERPWCREELLQFYSSAHTRGVVDLLLPVVVLGHARITSDSPDMAVRIIADRQQFDFREAAIAGSRTPEWRRTMTRLAGELVAAVARAEQRLTPSGGPDRRVLGERMSADATRMVGVLVELTRAMQEYLPELEKAADLMADPARRRDRVGQVAAALAPGGARLERYGMALEAASVDLDGNLRAYCDLTMTHGTPDERARLSADLAKLGSDAQPLLDMGELCAEFLDMLRPVEAASVPMRQALEPTRKGFRAVESAVGIIHGWTTLGR</sequence>
<accession>A0A918L9W7</accession>
<dbReference type="InterPro" id="IPR000157">
    <property type="entry name" value="TIR_dom"/>
</dbReference>
<dbReference type="Pfam" id="PF13676">
    <property type="entry name" value="TIR_2"/>
    <property type="match status" value="1"/>
</dbReference>
<keyword evidence="3" id="KW-1185">Reference proteome</keyword>
<dbReference type="SUPFAM" id="SSF52200">
    <property type="entry name" value="Toll/Interleukin receptor TIR domain"/>
    <property type="match status" value="1"/>
</dbReference>
<comment type="caution">
    <text evidence="2">The sequence shown here is derived from an EMBL/GenBank/DDBJ whole genome shotgun (WGS) entry which is preliminary data.</text>
</comment>
<dbReference type="Gene3D" id="3.40.50.10140">
    <property type="entry name" value="Toll/interleukin-1 receptor homology (TIR) domain"/>
    <property type="match status" value="1"/>
</dbReference>
<feature type="domain" description="TIR" evidence="1">
    <location>
        <begin position="15"/>
        <end position="145"/>
    </location>
</feature>
<name>A0A918L9W7_9PSEU</name>